<keyword evidence="8" id="KW-1185">Reference proteome</keyword>
<protein>
    <submittedName>
        <fullName evidence="7">Flippase</fullName>
    </submittedName>
</protein>
<accession>A0AAE3TBX5</accession>
<feature type="transmembrane region" description="Helical" evidence="6">
    <location>
        <begin position="102"/>
        <end position="125"/>
    </location>
</feature>
<dbReference type="PANTHER" id="PTHR30250:SF11">
    <property type="entry name" value="O-ANTIGEN TRANSPORTER-RELATED"/>
    <property type="match status" value="1"/>
</dbReference>
<dbReference type="InterPro" id="IPR050833">
    <property type="entry name" value="Poly_Biosynth_Transport"/>
</dbReference>
<feature type="transmembrane region" description="Helical" evidence="6">
    <location>
        <begin position="248"/>
        <end position="266"/>
    </location>
</feature>
<feature type="transmembrane region" description="Helical" evidence="6">
    <location>
        <begin position="78"/>
        <end position="96"/>
    </location>
</feature>
<name>A0AAE3TBX5_9BACT</name>
<feature type="transmembrane region" description="Helical" evidence="6">
    <location>
        <begin position="206"/>
        <end position="228"/>
    </location>
</feature>
<feature type="transmembrane region" description="Helical" evidence="6">
    <location>
        <begin position="164"/>
        <end position="185"/>
    </location>
</feature>
<dbReference type="GO" id="GO:0005886">
    <property type="term" value="C:plasma membrane"/>
    <property type="evidence" value="ECO:0007669"/>
    <property type="project" value="UniProtKB-SubCell"/>
</dbReference>
<gene>
    <name evidence="7" type="ORF">P0M35_01900</name>
</gene>
<comment type="caution">
    <text evidence="7">The sequence shown here is derived from an EMBL/GenBank/DDBJ whole genome shotgun (WGS) entry which is preliminary data.</text>
</comment>
<evidence type="ECO:0000256" key="2">
    <source>
        <dbReference type="ARBA" id="ARBA00022475"/>
    </source>
</evidence>
<evidence type="ECO:0000256" key="1">
    <source>
        <dbReference type="ARBA" id="ARBA00004651"/>
    </source>
</evidence>
<evidence type="ECO:0000313" key="7">
    <source>
        <dbReference type="EMBL" id="MDF1610891.1"/>
    </source>
</evidence>
<keyword evidence="4 6" id="KW-1133">Transmembrane helix</keyword>
<feature type="transmembrane region" description="Helical" evidence="6">
    <location>
        <begin position="349"/>
        <end position="368"/>
    </location>
</feature>
<evidence type="ECO:0000256" key="3">
    <source>
        <dbReference type="ARBA" id="ARBA00022692"/>
    </source>
</evidence>
<comment type="subcellular location">
    <subcellularLocation>
        <location evidence="1">Cell membrane</location>
        <topology evidence="1">Multi-pass membrane protein</topology>
    </subcellularLocation>
</comment>
<dbReference type="AlphaFoldDB" id="A0AAE3TBX5"/>
<keyword evidence="2" id="KW-1003">Cell membrane</keyword>
<feature type="transmembrane region" description="Helical" evidence="6">
    <location>
        <begin position="374"/>
        <end position="395"/>
    </location>
</feature>
<evidence type="ECO:0000256" key="5">
    <source>
        <dbReference type="ARBA" id="ARBA00023136"/>
    </source>
</evidence>
<dbReference type="CDD" id="cd13128">
    <property type="entry name" value="MATE_Wzx_like"/>
    <property type="match status" value="1"/>
</dbReference>
<feature type="transmembrane region" description="Helical" evidence="6">
    <location>
        <begin position="32"/>
        <end position="57"/>
    </location>
</feature>
<dbReference type="Proteomes" id="UP001221302">
    <property type="component" value="Unassembled WGS sequence"/>
</dbReference>
<feature type="transmembrane region" description="Helical" evidence="6">
    <location>
        <begin position="137"/>
        <end position="158"/>
    </location>
</feature>
<sequence length="480" mass="55051">MFSLSFGQAASFLTNFIAIVFAIRILGVENYGMFSSILAVVSILSKLVDFGIEPIIFRELSKDNKSFHLFNSSLNLRFLFFVLLVIGYNLVAPFLNLTKNEILLSNILFFTIVFSAKTFVVRELLSTPFKTNLKMHYPMILSLVDNLLLLALIVAIKFIKEPLIYFTIAYTVSNLPGFILSFYFLKKKFNYVYEFTFYNSKWLLKESLPMLGFVILTNIFLQIDIIILNSMKGSYEVGIYSAGVRLTMPLSIIPNAIVMTIFPKLVQKLKDNESTEYLTNFVIKILLFISFSMAAVFSFESKEIVNLLFGKQYIASSLSASILYWCQVFIFFSTYSLSFLIASNNQKYNFIYSLIQVVVNVFLCIFLIPDYSYFGAAIAKLAASFLSFIFVLIALNKLNFQLSIGKPKLVLWLVLLSAILYIISSLPIYFYLVISVIVILLITLVTKYFEEKELLIFFKLFKKEELGLKFIELLNKKISF</sequence>
<reference evidence="7" key="1">
    <citation type="submission" date="2023-03" db="EMBL/GenBank/DDBJ databases">
        <title>Stygiobacter electus gen. nov., sp. nov., facultatively anaerobic thermotolerant bacterium of the class Ignavibacteria from a well of Yessentuki mineral water deposit.</title>
        <authorList>
            <person name="Podosokorskaya O.A."/>
            <person name="Elcheninov A.G."/>
            <person name="Petrova N.F."/>
            <person name="Zavarzina D.G."/>
            <person name="Kublanov I.V."/>
            <person name="Merkel A.Y."/>
        </authorList>
    </citation>
    <scope>NUCLEOTIDE SEQUENCE</scope>
    <source>
        <strain evidence="7">09-Me</strain>
    </source>
</reference>
<evidence type="ECO:0000256" key="4">
    <source>
        <dbReference type="ARBA" id="ARBA00022989"/>
    </source>
</evidence>
<keyword evidence="5 6" id="KW-0472">Membrane</keyword>
<dbReference type="RefSeq" id="WP_321534875.1">
    <property type="nucleotide sequence ID" value="NZ_JARGDL010000002.1"/>
</dbReference>
<organism evidence="7 8">
    <name type="scientific">Stygiobacter electus</name>
    <dbReference type="NCBI Taxonomy" id="3032292"/>
    <lineage>
        <taxon>Bacteria</taxon>
        <taxon>Pseudomonadati</taxon>
        <taxon>Ignavibacteriota</taxon>
        <taxon>Ignavibacteria</taxon>
        <taxon>Ignavibacteriales</taxon>
        <taxon>Melioribacteraceae</taxon>
        <taxon>Stygiobacter</taxon>
    </lineage>
</organism>
<feature type="transmembrane region" description="Helical" evidence="6">
    <location>
        <begin position="322"/>
        <end position="342"/>
    </location>
</feature>
<dbReference type="Pfam" id="PF01943">
    <property type="entry name" value="Polysacc_synt"/>
    <property type="match status" value="1"/>
</dbReference>
<dbReference type="EMBL" id="JARGDL010000002">
    <property type="protein sequence ID" value="MDF1610891.1"/>
    <property type="molecule type" value="Genomic_DNA"/>
</dbReference>
<evidence type="ECO:0000313" key="8">
    <source>
        <dbReference type="Proteomes" id="UP001221302"/>
    </source>
</evidence>
<feature type="transmembrane region" description="Helical" evidence="6">
    <location>
        <begin position="407"/>
        <end position="423"/>
    </location>
</feature>
<dbReference type="InterPro" id="IPR002797">
    <property type="entry name" value="Polysacc_synth"/>
</dbReference>
<proteinExistence type="predicted"/>
<evidence type="ECO:0000256" key="6">
    <source>
        <dbReference type="SAM" id="Phobius"/>
    </source>
</evidence>
<feature type="transmembrane region" description="Helical" evidence="6">
    <location>
        <begin position="278"/>
        <end position="299"/>
    </location>
</feature>
<keyword evidence="3 6" id="KW-0812">Transmembrane</keyword>
<dbReference type="PANTHER" id="PTHR30250">
    <property type="entry name" value="PST FAMILY PREDICTED COLANIC ACID TRANSPORTER"/>
    <property type="match status" value="1"/>
</dbReference>